<feature type="transmembrane region" description="Helical" evidence="1">
    <location>
        <begin position="50"/>
        <end position="67"/>
    </location>
</feature>
<dbReference type="AlphaFoldDB" id="A0A399RDC6"/>
<feature type="transmembrane region" description="Helical" evidence="1">
    <location>
        <begin position="105"/>
        <end position="123"/>
    </location>
</feature>
<feature type="transmembrane region" description="Helical" evidence="1">
    <location>
        <begin position="233"/>
        <end position="252"/>
    </location>
</feature>
<keyword evidence="1" id="KW-0812">Transmembrane</keyword>
<gene>
    <name evidence="2" type="ORF">D1222_09875</name>
</gene>
<dbReference type="NCBIfam" id="TIGR00341">
    <property type="entry name" value="TIGR00341 family protein"/>
    <property type="match status" value="1"/>
</dbReference>
<proteinExistence type="predicted"/>
<evidence type="ECO:0000313" key="3">
    <source>
        <dbReference type="Proteomes" id="UP000265845"/>
    </source>
</evidence>
<evidence type="ECO:0000256" key="1">
    <source>
        <dbReference type="SAM" id="Phobius"/>
    </source>
</evidence>
<feature type="transmembrane region" description="Helical" evidence="1">
    <location>
        <begin position="168"/>
        <end position="189"/>
    </location>
</feature>
<dbReference type="PANTHER" id="PTHR20992:SF9">
    <property type="entry name" value="AT15442P-RELATED"/>
    <property type="match status" value="1"/>
</dbReference>
<feature type="transmembrane region" description="Helical" evidence="1">
    <location>
        <begin position="143"/>
        <end position="161"/>
    </location>
</feature>
<comment type="caution">
    <text evidence="2">The sequence shown here is derived from an EMBL/GenBank/DDBJ whole genome shotgun (WGS) entry which is preliminary data.</text>
</comment>
<evidence type="ECO:0000313" key="2">
    <source>
        <dbReference type="EMBL" id="RIJ28683.1"/>
    </source>
</evidence>
<dbReference type="PANTHER" id="PTHR20992">
    <property type="entry name" value="AT15442P-RELATED"/>
    <property type="match status" value="1"/>
</dbReference>
<name>A0A399RDC6_9PROT</name>
<feature type="transmembrane region" description="Helical" evidence="1">
    <location>
        <begin position="73"/>
        <end position="93"/>
    </location>
</feature>
<organism evidence="2 3">
    <name type="scientific">Henriciella algicola</name>
    <dbReference type="NCBI Taxonomy" id="1608422"/>
    <lineage>
        <taxon>Bacteria</taxon>
        <taxon>Pseudomonadati</taxon>
        <taxon>Pseudomonadota</taxon>
        <taxon>Alphaproteobacteria</taxon>
        <taxon>Hyphomonadales</taxon>
        <taxon>Hyphomonadaceae</taxon>
        <taxon>Henriciella</taxon>
    </lineage>
</organism>
<dbReference type="Pfam" id="PF04087">
    <property type="entry name" value="DUF389"/>
    <property type="match status" value="1"/>
</dbReference>
<dbReference type="EMBL" id="QWGA01000007">
    <property type="protein sequence ID" value="RIJ28683.1"/>
    <property type="molecule type" value="Genomic_DNA"/>
</dbReference>
<keyword evidence="1" id="KW-0472">Membrane</keyword>
<keyword evidence="3" id="KW-1185">Reference proteome</keyword>
<dbReference type="OrthoDB" id="9790659at2"/>
<dbReference type="RefSeq" id="WP_119454107.1">
    <property type="nucleotide sequence ID" value="NZ_QWGA01000007.1"/>
</dbReference>
<sequence length="536" mass="58021">MPKQMFGGVNDRAAKETRRARLWLRSLARRIDHEEVVEHVHEEGRMSGRYIFMIIISGAIATLGLLLSSPAVVIGAMLVSPLMGPIILMGFSLSILEVAALRQSIVTLTVGVFAAIAVAYLITEFSPLTEPTREIIARTRPNLLDLLVAVFSGLAGGYAVIHRKGETIVGVAIATALMPPLAVCGYGLAIGSLAYAGGAFFLFMTNLLAIALTVTVLSRIYGFGAEHSPRHTLMQTLFIVVVFAGLSVPLGFTLRDIAYEATVTNHVRANMLEPFDDDITRIGDLNISFPAGRDIQVEATVFTIDRNPNAGRQLAESFSSRFGRGFAVNLNQVLIDEESNTEDILRRADSSLAAPLREEISRLEQIATSSVAARQREADIRSSLAFPVLAADIEAEARRATFIAEPSDDFSVAAYRAMETRLAENFADWQLQVVPPVVRLPEIGFIAAGEALAEEGETALTNSLWAFERWGTGRVEIVVRGPRVPATGTQADLLAARLDVLRQRLEDEGLSVETSRLVQEGEPGASGPVFSLRPVG</sequence>
<dbReference type="Proteomes" id="UP000265845">
    <property type="component" value="Unassembled WGS sequence"/>
</dbReference>
<protein>
    <submittedName>
        <fullName evidence="2">TIGR00341 family protein</fullName>
    </submittedName>
</protein>
<dbReference type="InterPro" id="IPR005240">
    <property type="entry name" value="DUF389"/>
</dbReference>
<feature type="transmembrane region" description="Helical" evidence="1">
    <location>
        <begin position="195"/>
        <end position="221"/>
    </location>
</feature>
<reference evidence="2 3" key="1">
    <citation type="submission" date="2018-08" db="EMBL/GenBank/DDBJ databases">
        <title>Henriciella mobilis sp. nov., isolated from seawater.</title>
        <authorList>
            <person name="Cheng H."/>
            <person name="Wu Y.-H."/>
            <person name="Xu X.-W."/>
            <person name="Guo L.-L."/>
        </authorList>
    </citation>
    <scope>NUCLEOTIDE SEQUENCE [LARGE SCALE GENOMIC DNA]</scope>
    <source>
        <strain evidence="2 3">CCUG67844</strain>
    </source>
</reference>
<keyword evidence="1" id="KW-1133">Transmembrane helix</keyword>
<accession>A0A399RDC6</accession>